<keyword evidence="3" id="KW-1185">Reference proteome</keyword>
<sequence>MAGLGLHHVTAISGPARRTLDFYGRVLGLRLVKKTVNFDDPGTYHLYFGDEGGSPGSILTFFPWEHAAPGRLGIGTTERTLFRVPEGSIGFWTQRLLVEGVAHEQPVRRFGQTVLAFKDPDGLSLGLVGVSGAATEPGFASAEIAAADAIRGFAGVALLIEAAEPTAAILVDVFGYEEIGREDGIIRLEAKAGMGGIVDLHAAGPFLPARLGAGSVHHIAFRAADDAAQAAMADRLRQRHGLLTTEQKDRNYFRSVYFREPGGVLFEIATDAPGFAVDEDQASLGEALKLPPFLEPYRRSIEANLPDLGPTTTKEVA</sequence>
<reference evidence="2 3" key="1">
    <citation type="submission" date="2017-06" db="EMBL/GenBank/DDBJ databases">
        <authorList>
            <person name="Kim H.J."/>
            <person name="Triplett B.A."/>
        </authorList>
    </citation>
    <scope>NUCLEOTIDE SEQUENCE [LARGE SCALE GENOMIC DNA]</scope>
    <source>
        <strain evidence="2 3">B29T1</strain>
    </source>
</reference>
<dbReference type="InterPro" id="IPR029068">
    <property type="entry name" value="Glyas_Bleomycin-R_OHBP_Dase"/>
</dbReference>
<dbReference type="Proteomes" id="UP000197065">
    <property type="component" value="Unassembled WGS sequence"/>
</dbReference>
<feature type="domain" description="VOC" evidence="1">
    <location>
        <begin position="152"/>
        <end position="271"/>
    </location>
</feature>
<gene>
    <name evidence="2" type="ORF">SAMN07250955_11352</name>
</gene>
<dbReference type="CDD" id="cd08347">
    <property type="entry name" value="PcpA_C_like"/>
    <property type="match status" value="1"/>
</dbReference>
<dbReference type="PANTHER" id="PTHR36110">
    <property type="entry name" value="RING-CLEAVING DIOXYGENASE MHQE-RELATED"/>
    <property type="match status" value="1"/>
</dbReference>
<dbReference type="PANTHER" id="PTHR36110:SF2">
    <property type="entry name" value="RING-CLEAVING DIOXYGENASE MHQE-RELATED"/>
    <property type="match status" value="1"/>
</dbReference>
<dbReference type="RefSeq" id="WP_088562477.1">
    <property type="nucleotide sequence ID" value="NZ_FYEH01000013.1"/>
</dbReference>
<dbReference type="OrthoDB" id="9785698at2"/>
<feature type="domain" description="VOC" evidence="1">
    <location>
        <begin position="5"/>
        <end position="130"/>
    </location>
</feature>
<dbReference type="PROSITE" id="PS51819">
    <property type="entry name" value="VOC"/>
    <property type="match status" value="2"/>
</dbReference>
<name>A0A212RS38_9PROT</name>
<dbReference type="AlphaFoldDB" id="A0A212RS38"/>
<evidence type="ECO:0000259" key="1">
    <source>
        <dbReference type="PROSITE" id="PS51819"/>
    </source>
</evidence>
<protein>
    <submittedName>
        <fullName evidence="2">Glyoxalase family protein</fullName>
    </submittedName>
</protein>
<dbReference type="SUPFAM" id="SSF54593">
    <property type="entry name" value="Glyoxalase/Bleomycin resistance protein/Dihydroxybiphenyl dioxygenase"/>
    <property type="match status" value="1"/>
</dbReference>
<dbReference type="InterPro" id="IPR037523">
    <property type="entry name" value="VOC_core"/>
</dbReference>
<accession>A0A212RS38</accession>
<dbReference type="Gene3D" id="3.10.180.10">
    <property type="entry name" value="2,3-Dihydroxybiphenyl 1,2-Dioxygenase, domain 1"/>
    <property type="match status" value="2"/>
</dbReference>
<evidence type="ECO:0000313" key="2">
    <source>
        <dbReference type="EMBL" id="SNB75455.1"/>
    </source>
</evidence>
<dbReference type="InterPro" id="IPR052537">
    <property type="entry name" value="Extradiol_RC_dioxygenase"/>
</dbReference>
<evidence type="ECO:0000313" key="3">
    <source>
        <dbReference type="Proteomes" id="UP000197065"/>
    </source>
</evidence>
<proteinExistence type="predicted"/>
<dbReference type="EMBL" id="FYEH01000013">
    <property type="protein sequence ID" value="SNB75455.1"/>
    <property type="molecule type" value="Genomic_DNA"/>
</dbReference>
<organism evidence="2 3">
    <name type="scientific">Arboricoccus pini</name>
    <dbReference type="NCBI Taxonomy" id="1963835"/>
    <lineage>
        <taxon>Bacteria</taxon>
        <taxon>Pseudomonadati</taxon>
        <taxon>Pseudomonadota</taxon>
        <taxon>Alphaproteobacteria</taxon>
        <taxon>Geminicoccales</taxon>
        <taxon>Geminicoccaceae</taxon>
        <taxon>Arboricoccus</taxon>
    </lineage>
</organism>
<dbReference type="InterPro" id="IPR004360">
    <property type="entry name" value="Glyas_Fos-R_dOase_dom"/>
</dbReference>
<dbReference type="Pfam" id="PF00903">
    <property type="entry name" value="Glyoxalase"/>
    <property type="match status" value="2"/>
</dbReference>